<dbReference type="InterPro" id="IPR024311">
    <property type="entry name" value="Lipocalin-like"/>
</dbReference>
<feature type="domain" description="Lipocalin-like" evidence="1">
    <location>
        <begin position="28"/>
        <end position="118"/>
    </location>
</feature>
<dbReference type="EMBL" id="JAVTTP010000001">
    <property type="protein sequence ID" value="MDT7829978.1"/>
    <property type="molecule type" value="Genomic_DNA"/>
</dbReference>
<organism evidence="2 3">
    <name type="scientific">Pricia mediterranea</name>
    <dbReference type="NCBI Taxonomy" id="3076079"/>
    <lineage>
        <taxon>Bacteria</taxon>
        <taxon>Pseudomonadati</taxon>
        <taxon>Bacteroidota</taxon>
        <taxon>Flavobacteriia</taxon>
        <taxon>Flavobacteriales</taxon>
        <taxon>Flavobacteriaceae</taxon>
        <taxon>Pricia</taxon>
    </lineage>
</organism>
<evidence type="ECO:0000259" key="1">
    <source>
        <dbReference type="Pfam" id="PF13648"/>
    </source>
</evidence>
<protein>
    <recommendedName>
        <fullName evidence="1">Lipocalin-like domain-containing protein</fullName>
    </recommendedName>
</protein>
<dbReference type="PROSITE" id="PS51257">
    <property type="entry name" value="PROKAR_LIPOPROTEIN"/>
    <property type="match status" value="1"/>
</dbReference>
<evidence type="ECO:0000313" key="2">
    <source>
        <dbReference type="EMBL" id="MDT7829978.1"/>
    </source>
</evidence>
<proteinExistence type="predicted"/>
<reference evidence="2 3" key="1">
    <citation type="submission" date="2023-09" db="EMBL/GenBank/DDBJ databases">
        <title>Novel taxa isolated from Blanes Bay.</title>
        <authorList>
            <person name="Rey-Velasco X."/>
            <person name="Lucena T."/>
        </authorList>
    </citation>
    <scope>NUCLEOTIDE SEQUENCE [LARGE SCALE GENOMIC DNA]</scope>
    <source>
        <strain evidence="2 3">S334</strain>
    </source>
</reference>
<name>A0ABU3L9B7_9FLAO</name>
<sequence>MKKTILVVFLFAFLGCSEEVPKKDLPNLNGYWEIEQVIFPDGTTKEYTVSTTVDYIELNETEGFRKKVRPQFNGTYETSHDAETFSISKKDDTFIMHYKTGLSEWSENLVALNGNTFSVVNEEGLRYDYRRFEPIVVQK</sequence>
<comment type="caution">
    <text evidence="2">The sequence shown here is derived from an EMBL/GenBank/DDBJ whole genome shotgun (WGS) entry which is preliminary data.</text>
</comment>
<gene>
    <name evidence="2" type="ORF">RQM65_15025</name>
</gene>
<keyword evidence="3" id="KW-1185">Reference proteome</keyword>
<dbReference type="Pfam" id="PF13648">
    <property type="entry name" value="Lipocalin_4"/>
    <property type="match status" value="1"/>
</dbReference>
<accession>A0ABU3L9B7</accession>
<dbReference type="RefSeq" id="WP_314016237.1">
    <property type="nucleotide sequence ID" value="NZ_JAVTTP010000001.1"/>
</dbReference>
<dbReference type="Proteomes" id="UP001250656">
    <property type="component" value="Unassembled WGS sequence"/>
</dbReference>
<evidence type="ECO:0000313" key="3">
    <source>
        <dbReference type="Proteomes" id="UP001250656"/>
    </source>
</evidence>